<evidence type="ECO:0000256" key="9">
    <source>
        <dbReference type="ARBA" id="ARBA00022786"/>
    </source>
</evidence>
<comment type="catalytic activity">
    <reaction evidence="1">
        <text>Thiol-dependent hydrolysis of ester, thioester, amide, peptide and isopeptide bonds formed by the C-terminal Gly of ubiquitin (a 76-residue protein attached to proteins as an intracellular targeting signal).</text>
        <dbReference type="EC" id="3.4.19.12"/>
    </reaction>
</comment>
<keyword evidence="5" id="KW-0645">Protease</keyword>
<accession>A0A0C9TSG9</accession>
<evidence type="ECO:0000259" key="16">
    <source>
        <dbReference type="PROSITE" id="PS50030"/>
    </source>
</evidence>
<evidence type="ECO:0000256" key="7">
    <source>
        <dbReference type="ARBA" id="ARBA00022737"/>
    </source>
</evidence>
<keyword evidence="11" id="KW-0788">Thiol protease</keyword>
<dbReference type="SMART" id="SM00165">
    <property type="entry name" value="UBA"/>
    <property type="match status" value="2"/>
</dbReference>
<name>A0A0C9TSG9_SPHS4</name>
<evidence type="ECO:0000256" key="4">
    <source>
        <dbReference type="ARBA" id="ARBA00014611"/>
    </source>
</evidence>
<evidence type="ECO:0000313" key="19">
    <source>
        <dbReference type="Proteomes" id="UP000054279"/>
    </source>
</evidence>
<feature type="domain" description="UBA" evidence="16">
    <location>
        <begin position="132"/>
        <end position="175"/>
    </location>
</feature>
<keyword evidence="10" id="KW-0378">Hydrolase</keyword>
<dbReference type="PROSITE" id="PS00973">
    <property type="entry name" value="USP_2"/>
    <property type="match status" value="1"/>
</dbReference>
<keyword evidence="8" id="KW-0863">Zinc-finger</keyword>
<evidence type="ECO:0000256" key="5">
    <source>
        <dbReference type="ARBA" id="ARBA00022670"/>
    </source>
</evidence>
<organism evidence="18 19">
    <name type="scientific">Sphaerobolus stellatus (strain SS14)</name>
    <dbReference type="NCBI Taxonomy" id="990650"/>
    <lineage>
        <taxon>Eukaryota</taxon>
        <taxon>Fungi</taxon>
        <taxon>Dikarya</taxon>
        <taxon>Basidiomycota</taxon>
        <taxon>Agaricomycotina</taxon>
        <taxon>Agaricomycetes</taxon>
        <taxon>Phallomycetidae</taxon>
        <taxon>Geastrales</taxon>
        <taxon>Sphaerobolaceae</taxon>
        <taxon>Sphaerobolus</taxon>
    </lineage>
</organism>
<evidence type="ECO:0000256" key="8">
    <source>
        <dbReference type="ARBA" id="ARBA00022771"/>
    </source>
</evidence>
<dbReference type="AlphaFoldDB" id="A0A0C9TSG9"/>
<evidence type="ECO:0000256" key="13">
    <source>
        <dbReference type="ARBA" id="ARBA00029877"/>
    </source>
</evidence>
<dbReference type="PANTHER" id="PTHR46713">
    <property type="entry name" value="F13M7.16 PROTEIN"/>
    <property type="match status" value="1"/>
</dbReference>
<dbReference type="GO" id="GO:0004843">
    <property type="term" value="F:cysteine-type deubiquitinase activity"/>
    <property type="evidence" value="ECO:0007669"/>
    <property type="project" value="UniProtKB-EC"/>
</dbReference>
<dbReference type="HOGENOM" id="CLU_009884_2_0_1"/>
<dbReference type="SUPFAM" id="SSF46934">
    <property type="entry name" value="UBA-like"/>
    <property type="match status" value="1"/>
</dbReference>
<dbReference type="EMBL" id="KN837215">
    <property type="protein sequence ID" value="KIJ33228.1"/>
    <property type="molecule type" value="Genomic_DNA"/>
</dbReference>
<evidence type="ECO:0000259" key="17">
    <source>
        <dbReference type="PROSITE" id="PS50235"/>
    </source>
</evidence>
<dbReference type="GO" id="GO:0008270">
    <property type="term" value="F:zinc ion binding"/>
    <property type="evidence" value="ECO:0007669"/>
    <property type="project" value="UniProtKB-KW"/>
</dbReference>
<comment type="similarity">
    <text evidence="2">Belongs to the peptidase C19 family.</text>
</comment>
<evidence type="ECO:0000313" key="18">
    <source>
        <dbReference type="EMBL" id="KIJ33228.1"/>
    </source>
</evidence>
<reference evidence="18 19" key="1">
    <citation type="submission" date="2014-06" db="EMBL/GenBank/DDBJ databases">
        <title>Evolutionary Origins and Diversification of the Mycorrhizal Mutualists.</title>
        <authorList>
            <consortium name="DOE Joint Genome Institute"/>
            <consortium name="Mycorrhizal Genomics Consortium"/>
            <person name="Kohler A."/>
            <person name="Kuo A."/>
            <person name="Nagy L.G."/>
            <person name="Floudas D."/>
            <person name="Copeland A."/>
            <person name="Barry K.W."/>
            <person name="Cichocki N."/>
            <person name="Veneault-Fourrey C."/>
            <person name="LaButti K."/>
            <person name="Lindquist E.A."/>
            <person name="Lipzen A."/>
            <person name="Lundell T."/>
            <person name="Morin E."/>
            <person name="Murat C."/>
            <person name="Riley R."/>
            <person name="Ohm R."/>
            <person name="Sun H."/>
            <person name="Tunlid A."/>
            <person name="Henrissat B."/>
            <person name="Grigoriev I.V."/>
            <person name="Hibbett D.S."/>
            <person name="Martin F."/>
        </authorList>
    </citation>
    <scope>NUCLEOTIDE SEQUENCE [LARGE SCALE GENOMIC DNA]</scope>
    <source>
        <strain evidence="18 19">SS14</strain>
    </source>
</reference>
<feature type="domain" description="UBA" evidence="16">
    <location>
        <begin position="73"/>
        <end position="114"/>
    </location>
</feature>
<dbReference type="InterPro" id="IPR009060">
    <property type="entry name" value="UBA-like_sf"/>
</dbReference>
<dbReference type="PROSITE" id="PS50030">
    <property type="entry name" value="UBA"/>
    <property type="match status" value="2"/>
</dbReference>
<dbReference type="InterPro" id="IPR015940">
    <property type="entry name" value="UBA"/>
</dbReference>
<evidence type="ECO:0000256" key="10">
    <source>
        <dbReference type="ARBA" id="ARBA00022801"/>
    </source>
</evidence>
<keyword evidence="9" id="KW-0833">Ubl conjugation pathway</keyword>
<evidence type="ECO:0000256" key="3">
    <source>
        <dbReference type="ARBA" id="ARBA00012759"/>
    </source>
</evidence>
<dbReference type="Gene3D" id="3.90.70.10">
    <property type="entry name" value="Cysteine proteinases"/>
    <property type="match status" value="1"/>
</dbReference>
<dbReference type="FunFam" id="1.10.8.10:FF:000103">
    <property type="entry name" value="Ubiquitin carboxyl-terminal hydrolase"/>
    <property type="match status" value="1"/>
</dbReference>
<evidence type="ECO:0000256" key="2">
    <source>
        <dbReference type="ARBA" id="ARBA00009085"/>
    </source>
</evidence>
<dbReference type="InterPro" id="IPR018200">
    <property type="entry name" value="USP_CS"/>
</dbReference>
<proteinExistence type="inferred from homology"/>
<keyword evidence="19" id="KW-1185">Reference proteome</keyword>
<dbReference type="PROSITE" id="PS50235">
    <property type="entry name" value="USP_3"/>
    <property type="match status" value="1"/>
</dbReference>
<dbReference type="Gene3D" id="1.10.8.10">
    <property type="entry name" value="DNA helicase RuvA subunit, C-terminal domain"/>
    <property type="match status" value="2"/>
</dbReference>
<dbReference type="SUPFAM" id="SSF54001">
    <property type="entry name" value="Cysteine proteinases"/>
    <property type="match status" value="1"/>
</dbReference>
<dbReference type="CDD" id="cd14385">
    <property type="entry name" value="UBA1_spUBP14_like"/>
    <property type="match status" value="1"/>
</dbReference>
<dbReference type="GO" id="GO:0006508">
    <property type="term" value="P:proteolysis"/>
    <property type="evidence" value="ECO:0007669"/>
    <property type="project" value="UniProtKB-KW"/>
</dbReference>
<dbReference type="OrthoDB" id="361536at2759"/>
<dbReference type="EC" id="3.4.19.12" evidence="3"/>
<keyword evidence="6" id="KW-0479">Metal-binding</keyword>
<protein>
    <recommendedName>
        <fullName evidence="4">Ubiquitin carboxyl-terminal hydrolase 14</fullName>
        <ecNumber evidence="3">3.4.19.12</ecNumber>
    </recommendedName>
    <alternativeName>
        <fullName evidence="13">Deubiquitinating enzyme 14</fullName>
    </alternativeName>
    <alternativeName>
        <fullName evidence="14">Ubiquitin thioesterase 14</fullName>
    </alternativeName>
    <alternativeName>
        <fullName evidence="15">Ubiquitin-specific-processing protease 14</fullName>
    </alternativeName>
</protein>
<dbReference type="InterPro" id="IPR028889">
    <property type="entry name" value="USP"/>
</dbReference>
<dbReference type="Pfam" id="PF22562">
    <property type="entry name" value="UBA_7"/>
    <property type="match status" value="2"/>
</dbReference>
<keyword evidence="12" id="KW-0862">Zinc</keyword>
<evidence type="ECO:0000256" key="11">
    <source>
        <dbReference type="ARBA" id="ARBA00022807"/>
    </source>
</evidence>
<dbReference type="FunFam" id="1.10.8.10:FF:000086">
    <property type="entry name" value="Ubiquitin carboxyl-terminal hydrolase"/>
    <property type="match status" value="1"/>
</dbReference>
<feature type="domain" description="USP" evidence="17">
    <location>
        <begin position="1"/>
        <end position="265"/>
    </location>
</feature>
<keyword evidence="7" id="KW-0677">Repeat</keyword>
<dbReference type="CDD" id="cd14297">
    <property type="entry name" value="UBA2_spUBP14_like"/>
    <property type="match status" value="1"/>
</dbReference>
<dbReference type="InterPro" id="IPR038765">
    <property type="entry name" value="Papain-like_cys_pep_sf"/>
</dbReference>
<evidence type="ECO:0000256" key="12">
    <source>
        <dbReference type="ARBA" id="ARBA00022833"/>
    </source>
</evidence>
<evidence type="ECO:0000256" key="1">
    <source>
        <dbReference type="ARBA" id="ARBA00000707"/>
    </source>
</evidence>
<dbReference type="Proteomes" id="UP000054279">
    <property type="component" value="Unassembled WGS sequence"/>
</dbReference>
<dbReference type="GO" id="GO:0016579">
    <property type="term" value="P:protein deubiquitination"/>
    <property type="evidence" value="ECO:0007669"/>
    <property type="project" value="InterPro"/>
</dbReference>
<evidence type="ECO:0000256" key="14">
    <source>
        <dbReference type="ARBA" id="ARBA00029889"/>
    </source>
</evidence>
<sequence length="265" mass="28962">MFGCRRTLFATFPDVLVIHAKKFQLVNWVPAKLDIPLILPKDDILTLDAYLSKGIQAGEDVLPEESAEPTLPMFNKATLQQLQAMGFPLIRCQKALLATGNADAEAAMEWLFGHMEDPDTDAPIQPAGGVKEVTEALAELVTILGDMGFTAAQAKKALRETVNNMEHAVEWLFSHPDDMGDLPTSSTSVPTTTPPKGSPTLPARFHLKAFISHKGPSVHSGHYVAHVRGDDGSWVLFNDEKAVKADSKSVESLKGKAYLYVWERA</sequence>
<gene>
    <name evidence="18" type="ORF">M422DRAFT_183498</name>
</gene>
<evidence type="ECO:0000256" key="15">
    <source>
        <dbReference type="ARBA" id="ARBA00032096"/>
    </source>
</evidence>
<dbReference type="PANTHER" id="PTHR46713:SF1">
    <property type="entry name" value="F13M7.16 PROTEIN"/>
    <property type="match status" value="1"/>
</dbReference>
<evidence type="ECO:0000256" key="6">
    <source>
        <dbReference type="ARBA" id="ARBA00022723"/>
    </source>
</evidence>